<gene>
    <name evidence="6" type="ORF">GCM10023332_15310</name>
</gene>
<dbReference type="CDD" id="cd02968">
    <property type="entry name" value="SCO"/>
    <property type="match status" value="1"/>
</dbReference>
<evidence type="ECO:0000259" key="5">
    <source>
        <dbReference type="PROSITE" id="PS51352"/>
    </source>
</evidence>
<feature type="transmembrane region" description="Helical" evidence="4">
    <location>
        <begin position="78"/>
        <end position="98"/>
    </location>
</feature>
<proteinExistence type="inferred from homology"/>
<keyword evidence="4" id="KW-0472">Membrane</keyword>
<evidence type="ECO:0000313" key="7">
    <source>
        <dbReference type="Proteomes" id="UP001501323"/>
    </source>
</evidence>
<reference evidence="7" key="1">
    <citation type="journal article" date="2019" name="Int. J. Syst. Evol. Microbiol.">
        <title>The Global Catalogue of Microorganisms (GCM) 10K type strain sequencing project: providing services to taxonomists for standard genome sequencing and annotation.</title>
        <authorList>
            <consortium name="The Broad Institute Genomics Platform"/>
            <consortium name="The Broad Institute Genome Sequencing Center for Infectious Disease"/>
            <person name="Wu L."/>
            <person name="Ma J."/>
        </authorList>
    </citation>
    <scope>NUCLEOTIDE SEQUENCE [LARGE SCALE GENOMIC DNA]</scope>
    <source>
        <strain evidence="7">JCM 18392</strain>
    </source>
</reference>
<organism evidence="6 7">
    <name type="scientific">Luteimonas vadosa</name>
    <dbReference type="NCBI Taxonomy" id="1165507"/>
    <lineage>
        <taxon>Bacteria</taxon>
        <taxon>Pseudomonadati</taxon>
        <taxon>Pseudomonadota</taxon>
        <taxon>Gammaproteobacteria</taxon>
        <taxon>Lysobacterales</taxon>
        <taxon>Lysobacteraceae</taxon>
        <taxon>Luteimonas</taxon>
    </lineage>
</organism>
<dbReference type="InterPro" id="IPR003782">
    <property type="entry name" value="SCO1/SenC"/>
</dbReference>
<dbReference type="EMBL" id="BAABJY010000002">
    <property type="protein sequence ID" value="GAA4864108.1"/>
    <property type="molecule type" value="Genomic_DNA"/>
</dbReference>
<feature type="domain" description="Thioredoxin" evidence="5">
    <location>
        <begin position="115"/>
        <end position="282"/>
    </location>
</feature>
<dbReference type="InterPro" id="IPR013766">
    <property type="entry name" value="Thioredoxin_domain"/>
</dbReference>
<feature type="region of interest" description="Disordered" evidence="3">
    <location>
        <begin position="13"/>
        <end position="36"/>
    </location>
</feature>
<dbReference type="Proteomes" id="UP001501323">
    <property type="component" value="Unassembled WGS sequence"/>
</dbReference>
<evidence type="ECO:0000256" key="3">
    <source>
        <dbReference type="SAM" id="MobiDB-lite"/>
    </source>
</evidence>
<dbReference type="PANTHER" id="PTHR12151:SF25">
    <property type="entry name" value="LINALOOL DEHYDRATASE_ISOMERASE DOMAIN-CONTAINING PROTEIN"/>
    <property type="match status" value="1"/>
</dbReference>
<dbReference type="Gene3D" id="3.40.30.10">
    <property type="entry name" value="Glutaredoxin"/>
    <property type="match status" value="1"/>
</dbReference>
<keyword evidence="4" id="KW-0812">Transmembrane</keyword>
<accession>A0ABP9DYU2</accession>
<evidence type="ECO:0000313" key="6">
    <source>
        <dbReference type="EMBL" id="GAA4864108.1"/>
    </source>
</evidence>
<keyword evidence="2" id="KW-0186">Copper</keyword>
<dbReference type="SUPFAM" id="SSF52833">
    <property type="entry name" value="Thioredoxin-like"/>
    <property type="match status" value="1"/>
</dbReference>
<evidence type="ECO:0000256" key="2">
    <source>
        <dbReference type="ARBA" id="ARBA00023008"/>
    </source>
</evidence>
<dbReference type="Pfam" id="PF02630">
    <property type="entry name" value="SCO1-SenC"/>
    <property type="match status" value="1"/>
</dbReference>
<dbReference type="PANTHER" id="PTHR12151">
    <property type="entry name" value="ELECTRON TRANSPORT PROTIN SCO1/SENC FAMILY MEMBER"/>
    <property type="match status" value="1"/>
</dbReference>
<protein>
    <recommendedName>
        <fullName evidence="5">Thioredoxin domain-containing protein</fullName>
    </recommendedName>
</protein>
<sequence length="286" mass="30548">MYFPTLRVGTRWLHGSRHEPKANPDPPQGASIHGAPPGISIELPRPAIGRWQKVGPPPRLAAAIGRGHTRGMFNRTTLAILVVALAGGLGLLASQYFFGKQAPAAGPELQAVQLFPQPRALPAFSLQQSDGTRLLPGELHGHWTLVFLGFTYCPDVCPTTLAQLAQAQKQWTALPESVRPRVLFVSVDPERDSPDRIGEYAHAFHRDTLAATANVPALEAFTRSLSLVFMKAPADEDAPADSYTIDHSSAIAVLDPAGRMAGVVQPPFDPAAIAADLSALTATPSR</sequence>
<dbReference type="PROSITE" id="PS51352">
    <property type="entry name" value="THIOREDOXIN_2"/>
    <property type="match status" value="1"/>
</dbReference>
<dbReference type="InterPro" id="IPR036249">
    <property type="entry name" value="Thioredoxin-like_sf"/>
</dbReference>
<comment type="caution">
    <text evidence="6">The sequence shown here is derived from an EMBL/GenBank/DDBJ whole genome shotgun (WGS) entry which is preliminary data.</text>
</comment>
<name>A0ABP9DYU2_9GAMM</name>
<evidence type="ECO:0000256" key="4">
    <source>
        <dbReference type="SAM" id="Phobius"/>
    </source>
</evidence>
<comment type="similarity">
    <text evidence="1">Belongs to the SCO1/2 family.</text>
</comment>
<keyword evidence="7" id="KW-1185">Reference proteome</keyword>
<keyword evidence="4" id="KW-1133">Transmembrane helix</keyword>
<evidence type="ECO:0000256" key="1">
    <source>
        <dbReference type="ARBA" id="ARBA00010996"/>
    </source>
</evidence>